<dbReference type="EMBL" id="BK015849">
    <property type="protein sequence ID" value="DAE28059.1"/>
    <property type="molecule type" value="Genomic_DNA"/>
</dbReference>
<evidence type="ECO:0000313" key="1">
    <source>
        <dbReference type="EMBL" id="DAE28059.1"/>
    </source>
</evidence>
<reference evidence="1" key="1">
    <citation type="journal article" date="2021" name="Proc. Natl. Acad. Sci. U.S.A.">
        <title>A Catalog of Tens of Thousands of Viruses from Human Metagenomes Reveals Hidden Associations with Chronic Diseases.</title>
        <authorList>
            <person name="Tisza M.J."/>
            <person name="Buck C.B."/>
        </authorList>
    </citation>
    <scope>NUCLEOTIDE SEQUENCE</scope>
    <source>
        <strain evidence="1">Ct4yW2</strain>
    </source>
</reference>
<organism evidence="1">
    <name type="scientific">Myoviridae sp. ct4yW2</name>
    <dbReference type="NCBI Taxonomy" id="2827286"/>
    <lineage>
        <taxon>Viruses</taxon>
        <taxon>Duplodnaviria</taxon>
        <taxon>Heunggongvirae</taxon>
        <taxon>Uroviricota</taxon>
        <taxon>Caudoviricetes</taxon>
    </lineage>
</organism>
<name>A0A8S5RA71_9CAUD</name>
<accession>A0A8S5RA71</accession>
<proteinExistence type="predicted"/>
<sequence>MGKSRNRRNGASQGAPFLKCYSRMLGVFDPEEIVFMLYMADLSRLRGKGFDTLRSKRTHMANTGIGSRLFDRCVRRMTALGLLERVPLKGMYDYLWDRQAYERLIEILNAPTSALDARAVGRHLFVTMERNILSISNKEIEELGKRV</sequence>
<protein>
    <submittedName>
        <fullName evidence="1">Uncharacterized protein</fullName>
    </submittedName>
</protein>